<protein>
    <submittedName>
        <fullName evidence="1">Uncharacterized protein</fullName>
    </submittedName>
</protein>
<dbReference type="EMBL" id="CM042010">
    <property type="protein sequence ID" value="KAI3782917.1"/>
    <property type="molecule type" value="Genomic_DNA"/>
</dbReference>
<organism evidence="1 2">
    <name type="scientific">Cichorium intybus</name>
    <name type="common">Chicory</name>
    <dbReference type="NCBI Taxonomy" id="13427"/>
    <lineage>
        <taxon>Eukaryota</taxon>
        <taxon>Viridiplantae</taxon>
        <taxon>Streptophyta</taxon>
        <taxon>Embryophyta</taxon>
        <taxon>Tracheophyta</taxon>
        <taxon>Spermatophyta</taxon>
        <taxon>Magnoliopsida</taxon>
        <taxon>eudicotyledons</taxon>
        <taxon>Gunneridae</taxon>
        <taxon>Pentapetalae</taxon>
        <taxon>asterids</taxon>
        <taxon>campanulids</taxon>
        <taxon>Asterales</taxon>
        <taxon>Asteraceae</taxon>
        <taxon>Cichorioideae</taxon>
        <taxon>Cichorieae</taxon>
        <taxon>Cichoriinae</taxon>
        <taxon>Cichorium</taxon>
    </lineage>
</organism>
<dbReference type="Proteomes" id="UP001055811">
    <property type="component" value="Linkage Group LG02"/>
</dbReference>
<proteinExistence type="predicted"/>
<name>A0ACB9GHH1_CICIN</name>
<keyword evidence="2" id="KW-1185">Reference proteome</keyword>
<evidence type="ECO:0000313" key="2">
    <source>
        <dbReference type="Proteomes" id="UP001055811"/>
    </source>
</evidence>
<accession>A0ACB9GHH1</accession>
<evidence type="ECO:0000313" key="1">
    <source>
        <dbReference type="EMBL" id="KAI3782917.1"/>
    </source>
</evidence>
<reference evidence="1 2" key="2">
    <citation type="journal article" date="2022" name="Mol. Ecol. Resour.">
        <title>The genomes of chicory, endive, great burdock and yacon provide insights into Asteraceae paleo-polyploidization history and plant inulin production.</title>
        <authorList>
            <person name="Fan W."/>
            <person name="Wang S."/>
            <person name="Wang H."/>
            <person name="Wang A."/>
            <person name="Jiang F."/>
            <person name="Liu H."/>
            <person name="Zhao H."/>
            <person name="Xu D."/>
            <person name="Zhang Y."/>
        </authorList>
    </citation>
    <scope>NUCLEOTIDE SEQUENCE [LARGE SCALE GENOMIC DNA]</scope>
    <source>
        <strain evidence="2">cv. Punajuju</strain>
        <tissue evidence="1">Leaves</tissue>
    </source>
</reference>
<comment type="caution">
    <text evidence="1">The sequence shown here is derived from an EMBL/GenBank/DDBJ whole genome shotgun (WGS) entry which is preliminary data.</text>
</comment>
<gene>
    <name evidence="1" type="ORF">L2E82_12976</name>
</gene>
<sequence length="191" mass="21311">MEITAFSTPARILIPSANRPTSHWPKNHSFQPKLKRAAVVSLLTPSNSTNSLKTESSYNITTPTTNTVYKDNWFDRVAINYLSKAVQDTVGTRNEKSGYESLVVAAGAVFRNFDPIQQRQLVVKALQNATPGPIAYMASSFSLYIVVLMRFSITPITLRIYDQNIVATFEVFEGVFCGLHHHLLPLACRSM</sequence>
<reference evidence="2" key="1">
    <citation type="journal article" date="2022" name="Mol. Ecol. Resour.">
        <title>The genomes of chicory, endive, great burdock and yacon provide insights into Asteraceae palaeo-polyploidization history and plant inulin production.</title>
        <authorList>
            <person name="Fan W."/>
            <person name="Wang S."/>
            <person name="Wang H."/>
            <person name="Wang A."/>
            <person name="Jiang F."/>
            <person name="Liu H."/>
            <person name="Zhao H."/>
            <person name="Xu D."/>
            <person name="Zhang Y."/>
        </authorList>
    </citation>
    <scope>NUCLEOTIDE SEQUENCE [LARGE SCALE GENOMIC DNA]</scope>
    <source>
        <strain evidence="2">cv. Punajuju</strain>
    </source>
</reference>